<protein>
    <recommendedName>
        <fullName evidence="2">KANL3/Tex30 alpha/beta hydrolase-like domain-containing protein</fullName>
    </recommendedName>
</protein>
<dbReference type="InterPro" id="IPR029058">
    <property type="entry name" value="AB_hydrolase_fold"/>
</dbReference>
<accession>A0AAW1TH22</accession>
<keyword evidence="4" id="KW-1185">Reference proteome</keyword>
<reference evidence="3 4" key="1">
    <citation type="journal article" date="2024" name="Nat. Commun.">
        <title>Phylogenomics reveals the evolutionary origins of lichenization in chlorophyte algae.</title>
        <authorList>
            <person name="Puginier C."/>
            <person name="Libourel C."/>
            <person name="Otte J."/>
            <person name="Skaloud P."/>
            <person name="Haon M."/>
            <person name="Grisel S."/>
            <person name="Petersen M."/>
            <person name="Berrin J.G."/>
            <person name="Delaux P.M."/>
            <person name="Dal Grande F."/>
            <person name="Keller J."/>
        </authorList>
    </citation>
    <scope>NUCLEOTIDE SEQUENCE [LARGE SCALE GENOMIC DNA]</scope>
    <source>
        <strain evidence="3 4">SAG 2523</strain>
    </source>
</reference>
<feature type="domain" description="KANL3/Tex30 alpha/beta hydrolase-like" evidence="2">
    <location>
        <begin position="68"/>
        <end position="261"/>
    </location>
</feature>
<evidence type="ECO:0000259" key="2">
    <source>
        <dbReference type="Pfam" id="PF20408"/>
    </source>
</evidence>
<feature type="region of interest" description="Disordered" evidence="1">
    <location>
        <begin position="270"/>
        <end position="350"/>
    </location>
</feature>
<sequence length="350" mass="37572">MVRFHWHVEQGLSAFCPPAGVSAVSNKEGDVLHVNCEVELAGQKETLPVLFTVPANWLQFDQVASVGVVLGHGSNAADWKGRLATDLAITLASQGYVVCRYQCKQKEQRRQKMFEKALDACATSPYGKPVSHWILAGCGNGARVAAVVGARCRGSIIGYLFLGYPLTEPLPSAGKSRKVEGEPVEDSRGPLMNLEVPMCFITGDSDDTCSWQSLASLRPHLASWDVRAAFVPECDHVFRTPGGRGTSATAVRQACALAARWVQAVSEETLPQSGLPNLPEPPPPAAQDKTHEGSSLQTPAMQSRPQSHAHEAPATMNGIGLDDATMHDGTLSAHEELYEDEAGMDDVGYD</sequence>
<dbReference type="Gene3D" id="3.40.50.1820">
    <property type="entry name" value="alpha/beta hydrolase"/>
    <property type="match status" value="1"/>
</dbReference>
<evidence type="ECO:0000313" key="3">
    <source>
        <dbReference type="EMBL" id="KAK9868143.1"/>
    </source>
</evidence>
<dbReference type="SUPFAM" id="SSF53474">
    <property type="entry name" value="alpha/beta-Hydrolases"/>
    <property type="match status" value="1"/>
</dbReference>
<gene>
    <name evidence="3" type="ORF">WJX84_008948</name>
</gene>
<feature type="compositionally biased region" description="Polar residues" evidence="1">
    <location>
        <begin position="293"/>
        <end position="306"/>
    </location>
</feature>
<proteinExistence type="predicted"/>
<name>A0AAW1TH22_9CHLO</name>
<evidence type="ECO:0000256" key="1">
    <source>
        <dbReference type="SAM" id="MobiDB-lite"/>
    </source>
</evidence>
<dbReference type="Pfam" id="PF20408">
    <property type="entry name" value="Abhydrolase_11"/>
    <property type="match status" value="1"/>
</dbReference>
<dbReference type="EMBL" id="JALJOV010000043">
    <property type="protein sequence ID" value="KAK9868143.1"/>
    <property type="molecule type" value="Genomic_DNA"/>
</dbReference>
<dbReference type="AlphaFoldDB" id="A0AAW1TH22"/>
<comment type="caution">
    <text evidence="3">The sequence shown here is derived from an EMBL/GenBank/DDBJ whole genome shotgun (WGS) entry which is preliminary data.</text>
</comment>
<feature type="compositionally biased region" description="Acidic residues" evidence="1">
    <location>
        <begin position="337"/>
        <end position="350"/>
    </location>
</feature>
<dbReference type="Proteomes" id="UP001485043">
    <property type="component" value="Unassembled WGS sequence"/>
</dbReference>
<organism evidence="3 4">
    <name type="scientific">Apatococcus fuscideae</name>
    <dbReference type="NCBI Taxonomy" id="2026836"/>
    <lineage>
        <taxon>Eukaryota</taxon>
        <taxon>Viridiplantae</taxon>
        <taxon>Chlorophyta</taxon>
        <taxon>core chlorophytes</taxon>
        <taxon>Trebouxiophyceae</taxon>
        <taxon>Chlorellales</taxon>
        <taxon>Chlorellaceae</taxon>
        <taxon>Apatococcus</taxon>
    </lineage>
</organism>
<dbReference type="InterPro" id="IPR046879">
    <property type="entry name" value="KANL3/Tex30_Abhydrolase"/>
</dbReference>
<evidence type="ECO:0000313" key="4">
    <source>
        <dbReference type="Proteomes" id="UP001485043"/>
    </source>
</evidence>